<dbReference type="STRING" id="474960.SAMN05216180_2629"/>
<sequence length="80" mass="9142">MFKNLISKRLRQARENSNPIITQEDLAARLQLLGICLDATMLSKIEQNKRRVYDVELVAIAQTLKVGVCWLLGLTDDRTK</sequence>
<dbReference type="CDD" id="cd00093">
    <property type="entry name" value="HTH_XRE"/>
    <property type="match status" value="1"/>
</dbReference>
<dbReference type="PROSITE" id="PS50943">
    <property type="entry name" value="HTH_CROC1"/>
    <property type="match status" value="1"/>
</dbReference>
<dbReference type="GO" id="GO:0003677">
    <property type="term" value="F:DNA binding"/>
    <property type="evidence" value="ECO:0007669"/>
    <property type="project" value="InterPro"/>
</dbReference>
<evidence type="ECO:0000313" key="3">
    <source>
        <dbReference type="Proteomes" id="UP000199158"/>
    </source>
</evidence>
<dbReference type="SUPFAM" id="SSF47413">
    <property type="entry name" value="lambda repressor-like DNA-binding domains"/>
    <property type="match status" value="1"/>
</dbReference>
<feature type="domain" description="HTH cro/C1-type" evidence="1">
    <location>
        <begin position="10"/>
        <end position="71"/>
    </location>
</feature>
<dbReference type="InterPro" id="IPR001387">
    <property type="entry name" value="Cro/C1-type_HTH"/>
</dbReference>
<organism evidence="2 3">
    <name type="scientific">Hydrogenoanaerobacterium saccharovorans</name>
    <dbReference type="NCBI Taxonomy" id="474960"/>
    <lineage>
        <taxon>Bacteria</taxon>
        <taxon>Bacillati</taxon>
        <taxon>Bacillota</taxon>
        <taxon>Clostridia</taxon>
        <taxon>Eubacteriales</taxon>
        <taxon>Oscillospiraceae</taxon>
        <taxon>Hydrogenoanaerobacterium</taxon>
    </lineage>
</organism>
<dbReference type="Proteomes" id="UP000199158">
    <property type="component" value="Unassembled WGS sequence"/>
</dbReference>
<keyword evidence="3" id="KW-1185">Reference proteome</keyword>
<gene>
    <name evidence="2" type="ORF">SAMN05216180_2629</name>
</gene>
<dbReference type="RefSeq" id="WP_092755924.1">
    <property type="nucleotide sequence ID" value="NZ_FOCG01000003.1"/>
</dbReference>
<evidence type="ECO:0000313" key="2">
    <source>
        <dbReference type="EMBL" id="SEN07138.1"/>
    </source>
</evidence>
<protein>
    <submittedName>
        <fullName evidence="2">Helix-turn-helix domain-containing protein</fullName>
    </submittedName>
</protein>
<proteinExistence type="predicted"/>
<dbReference type="Gene3D" id="1.10.260.40">
    <property type="entry name" value="lambda repressor-like DNA-binding domains"/>
    <property type="match status" value="1"/>
</dbReference>
<dbReference type="OrthoDB" id="2645343at2"/>
<evidence type="ECO:0000259" key="1">
    <source>
        <dbReference type="PROSITE" id="PS50943"/>
    </source>
</evidence>
<dbReference type="EMBL" id="FOCG01000003">
    <property type="protein sequence ID" value="SEN07138.1"/>
    <property type="molecule type" value="Genomic_DNA"/>
</dbReference>
<name>A0A1H8DKS7_9FIRM</name>
<dbReference type="InterPro" id="IPR010982">
    <property type="entry name" value="Lambda_DNA-bd_dom_sf"/>
</dbReference>
<accession>A0A1H8DKS7</accession>
<dbReference type="AlphaFoldDB" id="A0A1H8DKS7"/>
<reference evidence="2 3" key="1">
    <citation type="submission" date="2016-10" db="EMBL/GenBank/DDBJ databases">
        <authorList>
            <person name="de Groot N.N."/>
        </authorList>
    </citation>
    <scope>NUCLEOTIDE SEQUENCE [LARGE SCALE GENOMIC DNA]</scope>
    <source>
        <strain evidence="2 3">CGMCC 1.5070</strain>
    </source>
</reference>